<feature type="region of interest" description="Disordered" evidence="1">
    <location>
        <begin position="480"/>
        <end position="501"/>
    </location>
</feature>
<dbReference type="RefSeq" id="WP_076526471.1">
    <property type="nucleotide sequence ID" value="NZ_CP067140.1"/>
</dbReference>
<dbReference type="EMBL" id="FTOU01000008">
    <property type="protein sequence ID" value="SIS90734.1"/>
    <property type="molecule type" value="Genomic_DNA"/>
</dbReference>
<dbReference type="GO" id="GO:0016020">
    <property type="term" value="C:membrane"/>
    <property type="evidence" value="ECO:0007669"/>
    <property type="project" value="InterPro"/>
</dbReference>
<accession>A0AA46A618</accession>
<dbReference type="EMBL" id="CP067140">
    <property type="protein sequence ID" value="WCR02165.1"/>
    <property type="molecule type" value="Genomic_DNA"/>
</dbReference>
<organism evidence="2 4">
    <name type="scientific">Paracoccus saliphilus</name>
    <dbReference type="NCBI Taxonomy" id="405559"/>
    <lineage>
        <taxon>Bacteria</taxon>
        <taxon>Pseudomonadati</taxon>
        <taxon>Pseudomonadota</taxon>
        <taxon>Alphaproteobacteria</taxon>
        <taxon>Rhodobacterales</taxon>
        <taxon>Paracoccaceae</taxon>
        <taxon>Paracoccus</taxon>
    </lineage>
</organism>
<evidence type="ECO:0000313" key="4">
    <source>
        <dbReference type="Proteomes" id="UP000186216"/>
    </source>
</evidence>
<evidence type="ECO:0000313" key="3">
    <source>
        <dbReference type="EMBL" id="WCR02165.1"/>
    </source>
</evidence>
<evidence type="ECO:0000313" key="2">
    <source>
        <dbReference type="EMBL" id="SIS90734.1"/>
    </source>
</evidence>
<feature type="region of interest" description="Disordered" evidence="1">
    <location>
        <begin position="200"/>
        <end position="223"/>
    </location>
</feature>
<reference evidence="2 4" key="1">
    <citation type="submission" date="2017-01" db="EMBL/GenBank/DDBJ databases">
        <authorList>
            <person name="Varghese N."/>
            <person name="Submissions S."/>
        </authorList>
    </citation>
    <scope>NUCLEOTIDE SEQUENCE [LARGE SCALE GENOMIC DNA]</scope>
    <source>
        <strain evidence="2 4">DSM 18447</strain>
    </source>
</reference>
<dbReference type="InterPro" id="IPR005331">
    <property type="entry name" value="Sulfotransferase"/>
</dbReference>
<dbReference type="AlphaFoldDB" id="A0AA46A618"/>
<dbReference type="Pfam" id="PF03567">
    <property type="entry name" value="Sulfotransfer_2"/>
    <property type="match status" value="1"/>
</dbReference>
<reference evidence="3 5" key="2">
    <citation type="submission" date="2021-01" db="EMBL/GenBank/DDBJ databases">
        <title>Biogeographic distribution of Paracoccus.</title>
        <authorList>
            <person name="Hollensteiner J."/>
            <person name="Leineberger J."/>
            <person name="Brinkhoff T."/>
            <person name="Daniel R."/>
        </authorList>
    </citation>
    <scope>NUCLEOTIDE SEQUENCE [LARGE SCALE GENOMIC DNA]</scope>
    <source>
        <strain evidence="3 5">DSM 18447</strain>
    </source>
</reference>
<dbReference type="GO" id="GO:0008146">
    <property type="term" value="F:sulfotransferase activity"/>
    <property type="evidence" value="ECO:0007669"/>
    <property type="project" value="InterPro"/>
</dbReference>
<protein>
    <submittedName>
        <fullName evidence="3">Sulfotransferase family 2 domain-containing protein</fullName>
    </submittedName>
    <submittedName>
        <fullName evidence="2">Sulfotransferase family protein</fullName>
    </submittedName>
</protein>
<dbReference type="Proteomes" id="UP001215549">
    <property type="component" value="Chromosome"/>
</dbReference>
<dbReference type="Proteomes" id="UP000186216">
    <property type="component" value="Unassembled WGS sequence"/>
</dbReference>
<evidence type="ECO:0000313" key="5">
    <source>
        <dbReference type="Proteomes" id="UP001215549"/>
    </source>
</evidence>
<feature type="compositionally biased region" description="Polar residues" evidence="1">
    <location>
        <begin position="209"/>
        <end position="223"/>
    </location>
</feature>
<keyword evidence="5" id="KW-1185">Reference proteome</keyword>
<evidence type="ECO:0000256" key="1">
    <source>
        <dbReference type="SAM" id="MobiDB-lite"/>
    </source>
</evidence>
<gene>
    <name evidence="3" type="ORF">JHX88_14805</name>
    <name evidence="2" type="ORF">SAMN05421772_10881</name>
</gene>
<name>A0AA46A618_9RHOB</name>
<proteinExistence type="predicted"/>
<sequence>MNFYFPKKNIIFIHIKKAGGSSIRRALGQDDKPRQAMGRLPSRWGDASSFAVVRAPVDRFLSAVNMFRMGTPEPDSHYRDYRNPTLPDLTISQALDILEDPEIGYDRRVRKPLHNLKHHLWPQTEPFFCLSQADDILRYETLESDLSTFLARHGLSYRLDWSRRTKGRAGSLRAEDFTHDEMIRLTRIFARDFAELGYTPPTQGRIETPVTSTESPPLQITPNPSSSVWPAYFESKGTDDFPFSDALPAPDAELSVLLDDIIPGGKGRTWPNRKRNILEHFRNLEPEFRGCSRLSHLLACTIVVLRREPANATAQNLFHRLVGEHGAQLAGDLNLRWLASVCDTFLEMGRTGEDRAVAMTGSMTVALVKLGETERRLYYPSIPWPPKIRFRRGGEMFDGVISFWPERGDMIDNLLRRCDGILESDSPAAPFTAEIIARISNRNSSIARFRRTEGMKQPRLANDDFNELITLAIREEADEKVDMSRNLADDEQEPNLKKSSE</sequence>